<dbReference type="InterPro" id="IPR029479">
    <property type="entry name" value="Nitroreductase"/>
</dbReference>
<proteinExistence type="inferred from homology"/>
<keyword evidence="2" id="KW-0560">Oxidoreductase</keyword>
<dbReference type="CDD" id="cd02150">
    <property type="entry name" value="nitroreductase"/>
    <property type="match status" value="1"/>
</dbReference>
<dbReference type="AlphaFoldDB" id="A0A3G9J4X4"/>
<reference evidence="4 5" key="1">
    <citation type="submission" date="2018-11" db="EMBL/GenBank/DDBJ databases">
        <title>Novel Erysipelotrichaceae bacterium isolated from small intestine of a swine.</title>
        <authorList>
            <person name="Kim J.S."/>
            <person name="Choe H."/>
            <person name="Lee Y.R."/>
            <person name="Kim K.M."/>
            <person name="Park D.S."/>
        </authorList>
    </citation>
    <scope>NUCLEOTIDE SEQUENCE [LARGE SCALE GENOMIC DNA]</scope>
    <source>
        <strain evidence="4 5">SG0102</strain>
    </source>
</reference>
<evidence type="ECO:0000313" key="5">
    <source>
        <dbReference type="Proteomes" id="UP000268059"/>
    </source>
</evidence>
<name>A0A3G9J4X4_9FIRM</name>
<evidence type="ECO:0000259" key="3">
    <source>
        <dbReference type="Pfam" id="PF00881"/>
    </source>
</evidence>
<dbReference type="GO" id="GO:0016491">
    <property type="term" value="F:oxidoreductase activity"/>
    <property type="evidence" value="ECO:0007669"/>
    <property type="project" value="UniProtKB-KW"/>
</dbReference>
<sequence length="165" mass="18136">MDAIMNRVSVRAFTNQEVEEEKIETLLRAAMQAPSAGNQQPWEFFVVKDRDVITSLAACSPYAKAAQSAPLVIVPVMRAKDNMRFPECAPLDMSAAVENILLAAQDLGLGAVWMGIAPVRERIEAVSDVLHLAEGVTAFALIPVGYPNKKSEAKDRFDDTRIHRI</sequence>
<dbReference type="Proteomes" id="UP000268059">
    <property type="component" value="Chromosome"/>
</dbReference>
<organism evidence="4 5">
    <name type="scientific">Intestinibaculum porci</name>
    <dbReference type="NCBI Taxonomy" id="2487118"/>
    <lineage>
        <taxon>Bacteria</taxon>
        <taxon>Bacillati</taxon>
        <taxon>Bacillota</taxon>
        <taxon>Erysipelotrichia</taxon>
        <taxon>Erysipelotrichales</taxon>
        <taxon>Erysipelotrichaceae</taxon>
        <taxon>Intestinibaculum</taxon>
    </lineage>
</organism>
<dbReference type="RefSeq" id="WP_125118569.1">
    <property type="nucleotide sequence ID" value="NZ_AP019309.1"/>
</dbReference>
<feature type="domain" description="Nitroreductase" evidence="3">
    <location>
        <begin position="4"/>
        <end position="56"/>
    </location>
</feature>
<dbReference type="SUPFAM" id="SSF55469">
    <property type="entry name" value="FMN-dependent nitroreductase-like"/>
    <property type="match status" value="1"/>
</dbReference>
<evidence type="ECO:0000256" key="1">
    <source>
        <dbReference type="ARBA" id="ARBA00007118"/>
    </source>
</evidence>
<keyword evidence="5" id="KW-1185">Reference proteome</keyword>
<evidence type="ECO:0000256" key="2">
    <source>
        <dbReference type="ARBA" id="ARBA00023002"/>
    </source>
</evidence>
<dbReference type="Pfam" id="PF00881">
    <property type="entry name" value="Nitroreductase"/>
    <property type="match status" value="2"/>
</dbReference>
<feature type="domain" description="Nitroreductase" evidence="3">
    <location>
        <begin position="62"/>
        <end position="146"/>
    </location>
</feature>
<dbReference type="PANTHER" id="PTHR43673">
    <property type="entry name" value="NAD(P)H NITROREDUCTASE YDGI-RELATED"/>
    <property type="match status" value="1"/>
</dbReference>
<dbReference type="InterPro" id="IPR000415">
    <property type="entry name" value="Nitroreductase-like"/>
</dbReference>
<comment type="similarity">
    <text evidence="1">Belongs to the nitroreductase family.</text>
</comment>
<dbReference type="Gene3D" id="3.40.109.10">
    <property type="entry name" value="NADH Oxidase"/>
    <property type="match status" value="1"/>
</dbReference>
<dbReference type="KEGG" id="ebm:SG0102_05760"/>
<dbReference type="PANTHER" id="PTHR43673:SF10">
    <property type="entry name" value="NADH DEHYDROGENASE_NAD(P)H NITROREDUCTASE XCC3605-RELATED"/>
    <property type="match status" value="1"/>
</dbReference>
<gene>
    <name evidence="4" type="ORF">SG0102_05760</name>
</gene>
<dbReference type="InParanoid" id="A0A3G9J4X4"/>
<accession>A0A3G9J4X4</accession>
<protein>
    <submittedName>
        <fullName evidence="4">Nitroreductase</fullName>
    </submittedName>
</protein>
<evidence type="ECO:0000313" key="4">
    <source>
        <dbReference type="EMBL" id="BBH25642.1"/>
    </source>
</evidence>
<dbReference type="FunCoup" id="A0A3G9J4X4">
    <property type="interactions" value="18"/>
</dbReference>
<dbReference type="EMBL" id="AP019309">
    <property type="protein sequence ID" value="BBH25642.1"/>
    <property type="molecule type" value="Genomic_DNA"/>
</dbReference>
<dbReference type="OrthoDB" id="9783470at2"/>